<organism evidence="1 2">
    <name type="scientific">Burkholderia vietnamiensis</name>
    <dbReference type="NCBI Taxonomy" id="60552"/>
    <lineage>
        <taxon>Bacteria</taxon>
        <taxon>Pseudomonadati</taxon>
        <taxon>Pseudomonadota</taxon>
        <taxon>Betaproteobacteria</taxon>
        <taxon>Burkholderiales</taxon>
        <taxon>Burkholderiaceae</taxon>
        <taxon>Burkholderia</taxon>
        <taxon>Burkholderia cepacia complex</taxon>
    </lineage>
</organism>
<dbReference type="EMBL" id="PVHK01000136">
    <property type="protein sequence ID" value="PRH40746.1"/>
    <property type="molecule type" value="Genomic_DNA"/>
</dbReference>
<evidence type="ECO:0000313" key="2">
    <source>
        <dbReference type="Proteomes" id="UP000237632"/>
    </source>
</evidence>
<gene>
    <name evidence="1" type="ORF">C6T65_19155</name>
</gene>
<proteinExistence type="predicted"/>
<dbReference type="AlphaFoldDB" id="A0AA44XY51"/>
<comment type="caution">
    <text evidence="1">The sequence shown here is derived from an EMBL/GenBank/DDBJ whole genome shotgun (WGS) entry which is preliminary data.</text>
</comment>
<name>A0AA44XY51_BURVI</name>
<dbReference type="Proteomes" id="UP000237632">
    <property type="component" value="Unassembled WGS sequence"/>
</dbReference>
<reference evidence="1 2" key="1">
    <citation type="submission" date="2018-03" db="EMBL/GenBank/DDBJ databases">
        <authorList>
            <person name="Nguyen K."/>
            <person name="Fouts D."/>
            <person name="Sutton G."/>
        </authorList>
    </citation>
    <scope>NUCLEOTIDE SEQUENCE [LARGE SCALE GENOMIC DNA]</scope>
    <source>
        <strain evidence="1 2">AU3578</strain>
    </source>
</reference>
<protein>
    <submittedName>
        <fullName evidence="1">Uncharacterized protein</fullName>
    </submittedName>
</protein>
<sequence>MLSSDRLHKLVEETRALYAHTQKHLAEAGLKTMTLGRRLYCETETNLTRADYGHMFVALWQSAKTLGLNEFEIEMDSLNAFGDDGGYPQYPIAMQLDVPAADVLYCTNLVANRKYPDGNHLVRGAGETGEWQVINRSPTGVVTIPVDAIQIDEEKLQPWDRYTNPLHARSFLERYTPVYVEPTKGRIRSNRYTGRGYTHTPWGRIRGAWGMLMGHFD</sequence>
<evidence type="ECO:0000313" key="1">
    <source>
        <dbReference type="EMBL" id="PRH40746.1"/>
    </source>
</evidence>
<accession>A0AA44XY51</accession>